<evidence type="ECO:0000256" key="1">
    <source>
        <dbReference type="ARBA" id="ARBA00010515"/>
    </source>
</evidence>
<dbReference type="SUPFAM" id="SSF53474">
    <property type="entry name" value="alpha/beta-Hydrolases"/>
    <property type="match status" value="1"/>
</dbReference>
<sequence>MKNTKWKPRLTASLFIILLTCTANCFAQGITKADGTYTEPGRYIKDIRYGNPRSDISPKDRSSDRLLDIYLPNQKPPQNGFPVFIFIHGGGFSGGDKYGKSGLSPICKAMIDRGFAVVSINYYLRMKYHKISGLSCQSQMSNGLPSDKKFHPLIQKSIEDASADAVKALKWLKKNADKYHLDSHSVALCGGSAGAITALHTVYVRQPKTIKIKAVINLWGAIENPEIITAPSPPVLTLHGDRDKLISVKYGYAIQQRMKDIGNTNSMLYIMKNRGHAEYNYVALNYMNEISDFIKRQLKQW</sequence>
<dbReference type="InterPro" id="IPR049492">
    <property type="entry name" value="BD-FAE-like_dom"/>
</dbReference>
<feature type="domain" description="BD-FAE-like" evidence="5">
    <location>
        <begin position="67"/>
        <end position="125"/>
    </location>
</feature>
<dbReference type="PROSITE" id="PS01173">
    <property type="entry name" value="LIPASE_GDXG_HIS"/>
    <property type="match status" value="1"/>
</dbReference>
<dbReference type="InterPro" id="IPR003140">
    <property type="entry name" value="PLipase/COase/thioEstase"/>
</dbReference>
<dbReference type="AlphaFoldDB" id="A0A414XBC9"/>
<dbReference type="GO" id="GO:0016787">
    <property type="term" value="F:hydrolase activity"/>
    <property type="evidence" value="ECO:0007669"/>
    <property type="project" value="UniProtKB-KW"/>
</dbReference>
<dbReference type="Pfam" id="PF20434">
    <property type="entry name" value="BD-FAE"/>
    <property type="match status" value="1"/>
</dbReference>
<reference evidence="8 9" key="1">
    <citation type="submission" date="2018-08" db="EMBL/GenBank/DDBJ databases">
        <title>A genome reference for cultivated species of the human gut microbiota.</title>
        <authorList>
            <person name="Zou Y."/>
            <person name="Xue W."/>
            <person name="Luo G."/>
        </authorList>
    </citation>
    <scope>NUCLEOTIDE SEQUENCE [LARGE SCALE GENOMIC DNA]</scope>
    <source>
        <strain evidence="8 9">AM17-48</strain>
    </source>
</reference>
<dbReference type="RefSeq" id="WP_004322265.1">
    <property type="nucleotide sequence ID" value="NZ_BAABYJ010000002.1"/>
</dbReference>
<accession>A0A414XBC9</accession>
<evidence type="ECO:0000259" key="5">
    <source>
        <dbReference type="Pfam" id="PF20434"/>
    </source>
</evidence>
<evidence type="ECO:0000313" key="7">
    <source>
        <dbReference type="EMBL" id="MDC7957670.1"/>
    </source>
</evidence>
<evidence type="ECO:0000313" key="6">
    <source>
        <dbReference type="EMBL" id="MDC2409372.1"/>
    </source>
</evidence>
<organism evidence="8 9">
    <name type="scientific">Bacteroides ovatus</name>
    <dbReference type="NCBI Taxonomy" id="28116"/>
    <lineage>
        <taxon>Bacteria</taxon>
        <taxon>Pseudomonadati</taxon>
        <taxon>Bacteroidota</taxon>
        <taxon>Bacteroidia</taxon>
        <taxon>Bacteroidales</taxon>
        <taxon>Bacteroidaceae</taxon>
        <taxon>Bacteroides</taxon>
    </lineage>
</organism>
<evidence type="ECO:0000256" key="2">
    <source>
        <dbReference type="ARBA" id="ARBA00022801"/>
    </source>
</evidence>
<proteinExistence type="inferred from homology"/>
<dbReference type="EMBL" id="JAQQPO010000005">
    <property type="protein sequence ID" value="MDC7957670.1"/>
    <property type="molecule type" value="Genomic_DNA"/>
</dbReference>
<name>A0A414XBC9_BACOV</name>
<evidence type="ECO:0000256" key="3">
    <source>
        <dbReference type="SAM" id="SignalP"/>
    </source>
</evidence>
<protein>
    <submittedName>
        <fullName evidence="8">Alpha/beta hydrolase</fullName>
    </submittedName>
</protein>
<reference evidence="6" key="2">
    <citation type="submission" date="2022-10" db="EMBL/GenBank/DDBJ databases">
        <title>Human gut microbiome strain richness.</title>
        <authorList>
            <person name="Chen-Liaw A."/>
        </authorList>
    </citation>
    <scope>NUCLEOTIDE SEQUENCE</scope>
    <source>
        <strain evidence="6">F7_m1001271B151109d0_201107</strain>
        <strain evidence="7">RTP21484st1_H8_RTP21484_190118</strain>
    </source>
</reference>
<dbReference type="Gene3D" id="3.40.50.1820">
    <property type="entry name" value="alpha/beta hydrolase"/>
    <property type="match status" value="1"/>
</dbReference>
<evidence type="ECO:0000313" key="9">
    <source>
        <dbReference type="Proteomes" id="UP000283329"/>
    </source>
</evidence>
<dbReference type="InterPro" id="IPR002168">
    <property type="entry name" value="Lipase_GDXG_HIS_AS"/>
</dbReference>
<dbReference type="InterPro" id="IPR050300">
    <property type="entry name" value="GDXG_lipolytic_enzyme"/>
</dbReference>
<dbReference type="EMBL" id="QRJR01000001">
    <property type="protein sequence ID" value="RHH52842.1"/>
    <property type="molecule type" value="Genomic_DNA"/>
</dbReference>
<dbReference type="Proteomes" id="UP000283329">
    <property type="component" value="Unassembled WGS sequence"/>
</dbReference>
<dbReference type="Proteomes" id="UP001215078">
    <property type="component" value="Unassembled WGS sequence"/>
</dbReference>
<evidence type="ECO:0000313" key="8">
    <source>
        <dbReference type="EMBL" id="RHH52842.1"/>
    </source>
</evidence>
<comment type="similarity">
    <text evidence="1">Belongs to the 'GDXG' lipolytic enzyme family.</text>
</comment>
<comment type="caution">
    <text evidence="8">The sequence shown here is derived from an EMBL/GenBank/DDBJ whole genome shotgun (WGS) entry which is preliminary data.</text>
</comment>
<dbReference type="PANTHER" id="PTHR48081">
    <property type="entry name" value="AB HYDROLASE SUPERFAMILY PROTEIN C4A8.06C"/>
    <property type="match status" value="1"/>
</dbReference>
<dbReference type="InterPro" id="IPR029058">
    <property type="entry name" value="AB_hydrolase_fold"/>
</dbReference>
<dbReference type="Proteomes" id="UP001214017">
    <property type="component" value="Unassembled WGS sequence"/>
</dbReference>
<keyword evidence="2 8" id="KW-0378">Hydrolase</keyword>
<dbReference type="EMBL" id="JAQNWR010000011">
    <property type="protein sequence ID" value="MDC2409372.1"/>
    <property type="molecule type" value="Genomic_DNA"/>
</dbReference>
<gene>
    <name evidence="8" type="ORF">DW206_02190</name>
    <name evidence="6" type="ORF">PO240_15970</name>
    <name evidence="7" type="ORF">PQ628_05540</name>
</gene>
<dbReference type="Pfam" id="PF02230">
    <property type="entry name" value="Abhydrolase_2"/>
    <property type="match status" value="1"/>
</dbReference>
<feature type="domain" description="Phospholipase/carboxylesterase/thioesterase" evidence="4">
    <location>
        <begin position="154"/>
        <end position="295"/>
    </location>
</feature>
<feature type="signal peptide" evidence="3">
    <location>
        <begin position="1"/>
        <end position="27"/>
    </location>
</feature>
<evidence type="ECO:0000259" key="4">
    <source>
        <dbReference type="Pfam" id="PF02230"/>
    </source>
</evidence>
<keyword evidence="3" id="KW-0732">Signal</keyword>
<feature type="chain" id="PRO_5042714371" evidence="3">
    <location>
        <begin position="28"/>
        <end position="301"/>
    </location>
</feature>